<evidence type="ECO:0000313" key="3">
    <source>
        <dbReference type="WBParaSite" id="nRc.2.0.1.t06452-RA"/>
    </source>
</evidence>
<protein>
    <submittedName>
        <fullName evidence="3">Complement component 1 Q subcomponent-binding protein, mitochondrial</fullName>
    </submittedName>
</protein>
<dbReference type="GO" id="GO:0042256">
    <property type="term" value="P:cytosolic ribosome assembly"/>
    <property type="evidence" value="ECO:0007669"/>
    <property type="project" value="TreeGrafter"/>
</dbReference>
<dbReference type="GO" id="GO:0005759">
    <property type="term" value="C:mitochondrial matrix"/>
    <property type="evidence" value="ECO:0007669"/>
    <property type="project" value="InterPro"/>
</dbReference>
<dbReference type="SUPFAM" id="SSF54529">
    <property type="entry name" value="Mitochondrial glycoprotein MAM33-like"/>
    <property type="match status" value="1"/>
</dbReference>
<dbReference type="Pfam" id="PF02330">
    <property type="entry name" value="MAM33"/>
    <property type="match status" value="1"/>
</dbReference>
<name>A0A915HY08_ROMCU</name>
<keyword evidence="2" id="KW-1185">Reference proteome</keyword>
<evidence type="ECO:0000256" key="1">
    <source>
        <dbReference type="ARBA" id="ARBA00005457"/>
    </source>
</evidence>
<comment type="similarity">
    <text evidence="1">Belongs to the MAM33 family.</text>
</comment>
<dbReference type="Proteomes" id="UP000887565">
    <property type="component" value="Unplaced"/>
</dbReference>
<reference evidence="3" key="1">
    <citation type="submission" date="2022-11" db="UniProtKB">
        <authorList>
            <consortium name="WormBaseParasite"/>
        </authorList>
    </citation>
    <scope>IDENTIFICATION</scope>
</reference>
<accession>A0A915HY08</accession>
<dbReference type="PANTHER" id="PTHR10826:SF1">
    <property type="entry name" value="COMPLEMENT COMPONENT 1 Q SUBCOMPONENT-BINDING PROTEIN, MITOCHONDRIAL"/>
    <property type="match status" value="1"/>
</dbReference>
<organism evidence="2 3">
    <name type="scientific">Romanomermis culicivorax</name>
    <name type="common">Nematode worm</name>
    <dbReference type="NCBI Taxonomy" id="13658"/>
    <lineage>
        <taxon>Eukaryota</taxon>
        <taxon>Metazoa</taxon>
        <taxon>Ecdysozoa</taxon>
        <taxon>Nematoda</taxon>
        <taxon>Enoplea</taxon>
        <taxon>Dorylaimia</taxon>
        <taxon>Mermithida</taxon>
        <taxon>Mermithoidea</taxon>
        <taxon>Mermithidae</taxon>
        <taxon>Romanomermis</taxon>
    </lineage>
</organism>
<dbReference type="InterPro" id="IPR003428">
    <property type="entry name" value="MAM33"/>
</dbReference>
<dbReference type="OMA" id="ENIPGYF"/>
<dbReference type="InterPro" id="IPR036561">
    <property type="entry name" value="MAM33_sf"/>
</dbReference>
<proteinExistence type="inferred from homology"/>
<evidence type="ECO:0000313" key="2">
    <source>
        <dbReference type="Proteomes" id="UP000887565"/>
    </source>
</evidence>
<dbReference type="WBParaSite" id="nRc.2.0.1.t06452-RA">
    <property type="protein sequence ID" value="nRc.2.0.1.t06452-RA"/>
    <property type="gene ID" value="nRc.2.0.1.g06452"/>
</dbReference>
<dbReference type="AlphaFoldDB" id="A0A915HY08"/>
<sequence>MSLRLSSRIFRSVVNKTDSLRFSLNNARSFSSLLSSQKCHQRTLFRSNFSRFQSSACSTDVALRDFLKEEIEAEKTIAQKQLGEQHKTPVISGFDMKTDGAEVTLTKTHNNEKITIRFNVNDCVRPQDDVETGTMDKYEQMQQEKQDGATPMLAEPCFQVEIEKNNQKLVFECDFASDYNQEELPQEQQEENEDLFNISSVYLMQSGTEISDKIYGASGEILDGTLYDHFFNYLEERGIDNKFADELIGFATHYEHAQYVNLLQNLREFVSK</sequence>
<dbReference type="Gene3D" id="3.10.280.10">
    <property type="entry name" value="Mitochondrial glycoprotein"/>
    <property type="match status" value="1"/>
</dbReference>
<dbReference type="PANTHER" id="PTHR10826">
    <property type="entry name" value="COMPLEMENT COMPONENT 1"/>
    <property type="match status" value="1"/>
</dbReference>